<reference evidence="5 6" key="1">
    <citation type="submission" date="2020-10" db="EMBL/GenBank/DDBJ databases">
        <title>Wide distribution of Phycisphaera-like planctomycetes from WD2101 soil group in peatlands and genome analysis of the first cultivated representative.</title>
        <authorList>
            <person name="Dedysh S.N."/>
            <person name="Beletsky A.V."/>
            <person name="Ivanova A."/>
            <person name="Kulichevskaya I.S."/>
            <person name="Suzina N.E."/>
            <person name="Philippov D.A."/>
            <person name="Rakitin A.L."/>
            <person name="Mardanov A.V."/>
            <person name="Ravin N.V."/>
        </authorList>
    </citation>
    <scope>NUCLEOTIDE SEQUENCE [LARGE SCALE GENOMIC DNA]</scope>
    <source>
        <strain evidence="5 6">M1803</strain>
    </source>
</reference>
<comment type="similarity">
    <text evidence="1">Belongs to the beta-class carbonic anhydrase family.</text>
</comment>
<dbReference type="Proteomes" id="UP000593765">
    <property type="component" value="Chromosome"/>
</dbReference>
<comment type="cofactor">
    <cofactor evidence="4">
        <name>Zn(2+)</name>
        <dbReference type="ChEBI" id="CHEBI:29105"/>
    </cofactor>
    <text evidence="4">Binds 1 zinc ion per subunit.</text>
</comment>
<dbReference type="InterPro" id="IPR036874">
    <property type="entry name" value="Carbonic_anhydrase_sf"/>
</dbReference>
<dbReference type="EMBL" id="CP063458">
    <property type="protein sequence ID" value="QOV88009.1"/>
    <property type="molecule type" value="Genomic_DNA"/>
</dbReference>
<feature type="binding site" evidence="4">
    <location>
        <position position="40"/>
    </location>
    <ligand>
        <name>Zn(2+)</name>
        <dbReference type="ChEBI" id="CHEBI:29105"/>
    </ligand>
</feature>
<dbReference type="PANTHER" id="PTHR43175">
    <property type="entry name" value="CARBONIC ANHYDRASE"/>
    <property type="match status" value="1"/>
</dbReference>
<dbReference type="InterPro" id="IPR001765">
    <property type="entry name" value="Carbonic_anhydrase"/>
</dbReference>
<name>A0A7M2WRI9_9BACT</name>
<dbReference type="Pfam" id="PF00484">
    <property type="entry name" value="Pro_CA"/>
    <property type="match status" value="1"/>
</dbReference>
<evidence type="ECO:0000256" key="4">
    <source>
        <dbReference type="PIRSR" id="PIRSR601765-1"/>
    </source>
</evidence>
<evidence type="ECO:0000313" key="5">
    <source>
        <dbReference type="EMBL" id="QOV88009.1"/>
    </source>
</evidence>
<evidence type="ECO:0000256" key="3">
    <source>
        <dbReference type="ARBA" id="ARBA00022833"/>
    </source>
</evidence>
<keyword evidence="2 4" id="KW-0479">Metal-binding</keyword>
<dbReference type="PANTHER" id="PTHR43175:SF3">
    <property type="entry name" value="CARBON DISULFIDE HYDROLASE"/>
    <property type="match status" value="1"/>
</dbReference>
<dbReference type="SMART" id="SM00947">
    <property type="entry name" value="Pro_CA"/>
    <property type="match status" value="1"/>
</dbReference>
<feature type="binding site" evidence="4">
    <location>
        <position position="38"/>
    </location>
    <ligand>
        <name>Zn(2+)</name>
        <dbReference type="ChEBI" id="CHEBI:29105"/>
    </ligand>
</feature>
<dbReference type="GO" id="GO:0008270">
    <property type="term" value="F:zinc ion binding"/>
    <property type="evidence" value="ECO:0007669"/>
    <property type="project" value="InterPro"/>
</dbReference>
<protein>
    <submittedName>
        <fullName evidence="5">Carbonic anhydrase</fullName>
    </submittedName>
</protein>
<evidence type="ECO:0000313" key="6">
    <source>
        <dbReference type="Proteomes" id="UP000593765"/>
    </source>
</evidence>
<evidence type="ECO:0000256" key="2">
    <source>
        <dbReference type="ARBA" id="ARBA00022723"/>
    </source>
</evidence>
<dbReference type="GO" id="GO:0004089">
    <property type="term" value="F:carbonate dehydratase activity"/>
    <property type="evidence" value="ECO:0007669"/>
    <property type="project" value="InterPro"/>
</dbReference>
<keyword evidence="6" id="KW-1185">Reference proteome</keyword>
<organism evidence="5 6">
    <name type="scientific">Humisphaera borealis</name>
    <dbReference type="NCBI Taxonomy" id="2807512"/>
    <lineage>
        <taxon>Bacteria</taxon>
        <taxon>Pseudomonadati</taxon>
        <taxon>Planctomycetota</taxon>
        <taxon>Phycisphaerae</taxon>
        <taxon>Tepidisphaerales</taxon>
        <taxon>Tepidisphaeraceae</taxon>
        <taxon>Humisphaera</taxon>
    </lineage>
</organism>
<dbReference type="KEGG" id="hbs:IPV69_17275"/>
<evidence type="ECO:0000256" key="1">
    <source>
        <dbReference type="ARBA" id="ARBA00006217"/>
    </source>
</evidence>
<dbReference type="SUPFAM" id="SSF53056">
    <property type="entry name" value="beta-carbonic anhydrase, cab"/>
    <property type="match status" value="1"/>
</dbReference>
<accession>A0A7M2WRI9</accession>
<gene>
    <name evidence="5" type="ORF">IPV69_17275</name>
</gene>
<dbReference type="CDD" id="cd03379">
    <property type="entry name" value="beta_CA_cladeD"/>
    <property type="match status" value="1"/>
</dbReference>
<dbReference type="Gene3D" id="3.40.1050.10">
    <property type="entry name" value="Carbonic anhydrase"/>
    <property type="match status" value="1"/>
</dbReference>
<keyword evidence="3 4" id="KW-0862">Zinc</keyword>
<feature type="binding site" evidence="4">
    <location>
        <position position="99"/>
    </location>
    <ligand>
        <name>Zn(2+)</name>
        <dbReference type="ChEBI" id="CHEBI:29105"/>
    </ligand>
</feature>
<dbReference type="RefSeq" id="WP_206290972.1">
    <property type="nucleotide sequence ID" value="NZ_CP063458.1"/>
</dbReference>
<proteinExistence type="inferred from homology"/>
<dbReference type="AlphaFoldDB" id="A0A7M2WRI9"/>
<feature type="binding site" evidence="4">
    <location>
        <position position="96"/>
    </location>
    <ligand>
        <name>Zn(2+)</name>
        <dbReference type="ChEBI" id="CHEBI:29105"/>
    </ligand>
</feature>
<sequence>MKVINEILAFNSEFVARDGGAPFRTNQFPDKKLVVLTCMDTRLTELLPQAMAIRNGDVKLLKNAGAIVSHPFGSVMRSILVAVYELGAEEIAVVGHHGCGMAGLSCSRIIDKAKNRGVSTKVFDTLSHSGIDLRAWLAGFDTPETGVRQSVHTIRNHPLLPPDLPVHGMMIDPDTGKLELLMDGYAEDSK</sequence>